<proteinExistence type="predicted"/>
<name>A0A0F9MSZ2_9ZZZZ</name>
<protein>
    <submittedName>
        <fullName evidence="1">Uncharacterized protein</fullName>
    </submittedName>
</protein>
<sequence>MPRFHCKHCGIISDGPEIVPHPDKDAEYREIAESIRPLYSKAKGHCFFSALVIEMKETQLAGRYNHSITCPICLNETRFWRESPFPLAPLPTDGRINLDGSPFSLSVKAMLSDMNL</sequence>
<reference evidence="1" key="1">
    <citation type="journal article" date="2015" name="Nature">
        <title>Complex archaea that bridge the gap between prokaryotes and eukaryotes.</title>
        <authorList>
            <person name="Spang A."/>
            <person name="Saw J.H."/>
            <person name="Jorgensen S.L."/>
            <person name="Zaremba-Niedzwiedzka K."/>
            <person name="Martijn J."/>
            <person name="Lind A.E."/>
            <person name="van Eijk R."/>
            <person name="Schleper C."/>
            <person name="Guy L."/>
            <person name="Ettema T.J."/>
        </authorList>
    </citation>
    <scope>NUCLEOTIDE SEQUENCE</scope>
</reference>
<evidence type="ECO:0000313" key="1">
    <source>
        <dbReference type="EMBL" id="KKM72352.1"/>
    </source>
</evidence>
<gene>
    <name evidence="1" type="ORF">LCGC14_1421410</name>
</gene>
<dbReference type="AlphaFoldDB" id="A0A0F9MSZ2"/>
<comment type="caution">
    <text evidence="1">The sequence shown here is derived from an EMBL/GenBank/DDBJ whole genome shotgun (WGS) entry which is preliminary data.</text>
</comment>
<organism evidence="1">
    <name type="scientific">marine sediment metagenome</name>
    <dbReference type="NCBI Taxonomy" id="412755"/>
    <lineage>
        <taxon>unclassified sequences</taxon>
        <taxon>metagenomes</taxon>
        <taxon>ecological metagenomes</taxon>
    </lineage>
</organism>
<dbReference type="EMBL" id="LAZR01009488">
    <property type="protein sequence ID" value="KKM72352.1"/>
    <property type="molecule type" value="Genomic_DNA"/>
</dbReference>
<accession>A0A0F9MSZ2</accession>